<dbReference type="Pfam" id="PF00350">
    <property type="entry name" value="Dynamin_N"/>
    <property type="match status" value="1"/>
</dbReference>
<keyword evidence="5" id="KW-0472">Membrane</keyword>
<dbReference type="GO" id="GO:0008053">
    <property type="term" value="P:mitochondrial fusion"/>
    <property type="evidence" value="ECO:0007669"/>
    <property type="project" value="TreeGrafter"/>
</dbReference>
<dbReference type="InterPro" id="IPR027417">
    <property type="entry name" value="P-loop_NTPase"/>
</dbReference>
<dbReference type="PANTHER" id="PTHR10465">
    <property type="entry name" value="TRANSMEMBRANE GTPASE FZO1"/>
    <property type="match status" value="1"/>
</dbReference>
<evidence type="ECO:0000256" key="1">
    <source>
        <dbReference type="ARBA" id="ARBA00004370"/>
    </source>
</evidence>
<evidence type="ECO:0000313" key="9">
    <source>
        <dbReference type="EMBL" id="GAX72603.1"/>
    </source>
</evidence>
<dbReference type="OrthoDB" id="9984778at2759"/>
<dbReference type="GO" id="GO:0005741">
    <property type="term" value="C:mitochondrial outer membrane"/>
    <property type="evidence" value="ECO:0007669"/>
    <property type="project" value="TreeGrafter"/>
</dbReference>
<dbReference type="InterPro" id="IPR027094">
    <property type="entry name" value="Mitofusin_fam"/>
</dbReference>
<dbReference type="EMBL" id="BEGY01000001">
    <property type="protein sequence ID" value="GAX72603.1"/>
    <property type="molecule type" value="Genomic_DNA"/>
</dbReference>
<dbReference type="SUPFAM" id="SSF52540">
    <property type="entry name" value="P-loop containing nucleoside triphosphate hydrolases"/>
    <property type="match status" value="1"/>
</dbReference>
<name>A0A250WP54_9CHLO</name>
<feature type="coiled-coil region" evidence="6">
    <location>
        <begin position="502"/>
        <end position="529"/>
    </location>
</feature>
<evidence type="ECO:0000259" key="8">
    <source>
        <dbReference type="Pfam" id="PF00350"/>
    </source>
</evidence>
<sequence>MILKDLGNLLGELIERPAAERGGFLEVTSSEEENAQLLIDGHLNTFFATYRSLKKRYDDECLSLAVLALTKSGKSTLINALVGHELMPVNNVPETARICKVVHTPNASAAASVAPVMEEEGGLRHVGDEAIRQRLQELNHQARGGQNTACSGCSRASSGGIPMCSHQSFAGEVPGGGTSIYNVAVSPTRSGSSSVNSALMSLCGTPLAAGGSPRKGQLQGVAGGVDSSGIMLQIHVPIAALQEYDTHDSAKLHLLDTPGPNEAGEEGLRFQVERLLSGVDAALYLLDYTKLKTAEEAGMFQRLADINPQLVRRLAQRLFFVVNKMDALSTSEGLGPEETREYVADLVTRQLHLDGFRLAPEQVVLISARNALLSRLVLSGRASDASLDRFLNLSFGQFGATMVKRSIMSGGRGGSKSKTLGNSSQQVGHHGVTSAAAAAAVIGNEQVMSAAHVLLQDSGITDLEQQVLAFLYSHGGAVKLLASVDDISRLLQEVKNVAVLCQRCLQQGVEELTQRSSKLEQEVVSTMKSFDVVMAGSDSVAEGVTEEVRGLLQGLRGRLFTQITQTLDCGGDGFSGEYLASGGGCPPSAAGCSSYSASAGGGRNVDGGGISRSRWHRIRHKFLSYFSVAGSSATNAHDVADTQNRCWQHVDDGGAAAASDGGSAVRGMSHRMRSREEMVDLVSQLHDDLLAQVHAEVSEFWAVLEACTCARHKELLKSVNKQMEGLSRQIESVVGGCMDVSLNPVSLKLTAPSAEQFHSDLQDLINKGVAETQEKHIRVAQKETQERVLRHYGEGVCKWGQYWETVPRMRTVVETYSVAVYELKPQEIASHFVGLVEGAITSTERAVAAHVKAFVRKQLDAARTRVQEYCDRYLKATGSALDAGRRGTEYREAALRQVEFHLGRVTSISEQLAQVTTEAEKLVPHVQDAYPYDDMEDELAEMQLGLEADHQERLEGLSIEEVETKLEQLVAHEATGAMLPEDDVNDRDNVDVGLIMEVSHHPAGDADVGLIMEVAHHVQPQNIIIDAHSHNYHKDAAAAGAHPPQDLQVVGVSQQGTPYQPSKKEDDVNDANKRGQVGKGLHHLQPVRCEREDAVEAELRELQLEMSPLLGPNTMHSHALLSCLDTTTQTVLLQPPSLGVMQNEEADDLDPKAKPFLVSILPCEDDVEGKSDPSLCEDGKEDSAAEGSGDARGVLERFSDMEGEANVPSIESGHANNIAAVTTATVSEADALVAILLQQEQAGVAQADITGGNTQNDEPFDYEAGFARAMSSSEMMCSLSACGNIMIKEADPLGPVDEDDWTVVAAPCSNDGVIEDLK</sequence>
<dbReference type="Gene3D" id="3.40.50.300">
    <property type="entry name" value="P-loop containing nucleotide triphosphate hydrolases"/>
    <property type="match status" value="2"/>
</dbReference>
<keyword evidence="2" id="KW-0547">Nucleotide-binding</keyword>
<keyword evidence="3" id="KW-0378">Hydrolase</keyword>
<feature type="compositionally biased region" description="Basic and acidic residues" evidence="7">
    <location>
        <begin position="1062"/>
        <end position="1073"/>
    </location>
</feature>
<feature type="region of interest" description="Disordered" evidence="7">
    <location>
        <begin position="1165"/>
        <end position="1192"/>
    </location>
</feature>
<evidence type="ECO:0000256" key="2">
    <source>
        <dbReference type="ARBA" id="ARBA00022741"/>
    </source>
</evidence>
<evidence type="ECO:0000256" key="7">
    <source>
        <dbReference type="SAM" id="MobiDB-lite"/>
    </source>
</evidence>
<evidence type="ECO:0000256" key="4">
    <source>
        <dbReference type="ARBA" id="ARBA00023134"/>
    </source>
</evidence>
<protein>
    <recommendedName>
        <fullName evidence="8">Dynamin N-terminal domain-containing protein</fullName>
    </recommendedName>
</protein>
<dbReference type="GO" id="GO:0003924">
    <property type="term" value="F:GTPase activity"/>
    <property type="evidence" value="ECO:0007669"/>
    <property type="project" value="InterPro"/>
</dbReference>
<evidence type="ECO:0000256" key="3">
    <source>
        <dbReference type="ARBA" id="ARBA00022801"/>
    </source>
</evidence>
<feature type="domain" description="Dynamin N-terminal" evidence="8">
    <location>
        <begin position="69"/>
        <end position="324"/>
    </location>
</feature>
<keyword evidence="10" id="KW-1185">Reference proteome</keyword>
<reference evidence="9 10" key="1">
    <citation type="submission" date="2017-08" db="EMBL/GenBank/DDBJ databases">
        <title>Acidophilic green algal genome provides insights into adaptation to an acidic environment.</title>
        <authorList>
            <person name="Hirooka S."/>
            <person name="Hirose Y."/>
            <person name="Kanesaki Y."/>
            <person name="Higuchi S."/>
            <person name="Fujiwara T."/>
            <person name="Onuma R."/>
            <person name="Era A."/>
            <person name="Ohbayashi R."/>
            <person name="Uzuka A."/>
            <person name="Nozaki H."/>
            <person name="Yoshikawa H."/>
            <person name="Miyagishima S.Y."/>
        </authorList>
    </citation>
    <scope>NUCLEOTIDE SEQUENCE [LARGE SCALE GENOMIC DNA]</scope>
    <source>
        <strain evidence="9 10">NIES-2499</strain>
    </source>
</reference>
<comment type="caution">
    <text evidence="9">The sequence shown here is derived from an EMBL/GenBank/DDBJ whole genome shotgun (WGS) entry which is preliminary data.</text>
</comment>
<keyword evidence="4" id="KW-0342">GTP-binding</keyword>
<gene>
    <name evidence="9" type="ORF">CEUSTIGMA_g59.t1</name>
</gene>
<dbReference type="GO" id="GO:0005525">
    <property type="term" value="F:GTP binding"/>
    <property type="evidence" value="ECO:0007669"/>
    <property type="project" value="UniProtKB-KW"/>
</dbReference>
<feature type="region of interest" description="Disordered" evidence="7">
    <location>
        <begin position="1055"/>
        <end position="1076"/>
    </location>
</feature>
<evidence type="ECO:0000256" key="6">
    <source>
        <dbReference type="SAM" id="Coils"/>
    </source>
</evidence>
<evidence type="ECO:0000256" key="5">
    <source>
        <dbReference type="ARBA" id="ARBA00023136"/>
    </source>
</evidence>
<organism evidence="9 10">
    <name type="scientific">Chlamydomonas eustigma</name>
    <dbReference type="NCBI Taxonomy" id="1157962"/>
    <lineage>
        <taxon>Eukaryota</taxon>
        <taxon>Viridiplantae</taxon>
        <taxon>Chlorophyta</taxon>
        <taxon>core chlorophytes</taxon>
        <taxon>Chlorophyceae</taxon>
        <taxon>CS clade</taxon>
        <taxon>Chlamydomonadales</taxon>
        <taxon>Chlamydomonadaceae</taxon>
        <taxon>Chlamydomonas</taxon>
    </lineage>
</organism>
<evidence type="ECO:0000313" key="10">
    <source>
        <dbReference type="Proteomes" id="UP000232323"/>
    </source>
</evidence>
<proteinExistence type="predicted"/>
<dbReference type="InterPro" id="IPR045063">
    <property type="entry name" value="Dynamin_N"/>
</dbReference>
<comment type="subcellular location">
    <subcellularLocation>
        <location evidence="1">Membrane</location>
    </subcellularLocation>
</comment>
<accession>A0A250WP54</accession>
<dbReference type="Proteomes" id="UP000232323">
    <property type="component" value="Unassembled WGS sequence"/>
</dbReference>
<dbReference type="PANTHER" id="PTHR10465:SF0">
    <property type="entry name" value="SARCALUMENIN"/>
    <property type="match status" value="1"/>
</dbReference>
<dbReference type="GO" id="GO:0051646">
    <property type="term" value="P:mitochondrion localization"/>
    <property type="evidence" value="ECO:0007669"/>
    <property type="project" value="TreeGrafter"/>
</dbReference>
<keyword evidence="6" id="KW-0175">Coiled coil</keyword>